<organism evidence="1">
    <name type="scientific">marine sediment metagenome</name>
    <dbReference type="NCBI Taxonomy" id="412755"/>
    <lineage>
        <taxon>unclassified sequences</taxon>
        <taxon>metagenomes</taxon>
        <taxon>ecological metagenomes</taxon>
    </lineage>
</organism>
<comment type="caution">
    <text evidence="1">The sequence shown here is derived from an EMBL/GenBank/DDBJ whole genome shotgun (WGS) entry which is preliminary data.</text>
</comment>
<accession>A0A0F9NF52</accession>
<proteinExistence type="predicted"/>
<sequence length="60" mass="6811">MAEYPDGKLNKDDLGAWGATVYIEKGRVVIDFGKNLSWVALEKNTLRILIDILEGKYKQL</sequence>
<protein>
    <submittedName>
        <fullName evidence="1">Uncharacterized protein</fullName>
    </submittedName>
</protein>
<name>A0A0F9NF52_9ZZZZ</name>
<reference evidence="1" key="1">
    <citation type="journal article" date="2015" name="Nature">
        <title>Complex archaea that bridge the gap between prokaryotes and eukaryotes.</title>
        <authorList>
            <person name="Spang A."/>
            <person name="Saw J.H."/>
            <person name="Jorgensen S.L."/>
            <person name="Zaremba-Niedzwiedzka K."/>
            <person name="Martijn J."/>
            <person name="Lind A.E."/>
            <person name="van Eijk R."/>
            <person name="Schleper C."/>
            <person name="Guy L."/>
            <person name="Ettema T.J."/>
        </authorList>
    </citation>
    <scope>NUCLEOTIDE SEQUENCE</scope>
</reference>
<evidence type="ECO:0000313" key="1">
    <source>
        <dbReference type="EMBL" id="KKN18185.1"/>
    </source>
</evidence>
<gene>
    <name evidence="1" type="ORF">LCGC14_0958210</name>
</gene>
<dbReference type="AlphaFoldDB" id="A0A0F9NF52"/>
<dbReference type="EMBL" id="LAZR01003450">
    <property type="protein sequence ID" value="KKN18185.1"/>
    <property type="molecule type" value="Genomic_DNA"/>
</dbReference>